<name>E3J557_PSEI1</name>
<dbReference type="PROSITE" id="PS50928">
    <property type="entry name" value="ABC_TM1"/>
    <property type="match status" value="1"/>
</dbReference>
<feature type="transmembrane region" description="Helical" evidence="7">
    <location>
        <begin position="125"/>
        <end position="145"/>
    </location>
</feature>
<keyword evidence="11" id="KW-1185">Reference proteome</keyword>
<reference evidence="10 11" key="1">
    <citation type="submission" date="2010-10" db="EMBL/GenBank/DDBJ databases">
        <title>Complete sequence of Frankia sp. EuI1c.</title>
        <authorList>
            <consortium name="US DOE Joint Genome Institute"/>
            <person name="Lucas S."/>
            <person name="Copeland A."/>
            <person name="Lapidus A."/>
            <person name="Cheng J.-F."/>
            <person name="Bruce D."/>
            <person name="Goodwin L."/>
            <person name="Pitluck S."/>
            <person name="Chertkov O."/>
            <person name="Detter J.C."/>
            <person name="Han C."/>
            <person name="Tapia R."/>
            <person name="Land M."/>
            <person name="Hauser L."/>
            <person name="Jeffries C."/>
            <person name="Kyrpides N."/>
            <person name="Ivanova N."/>
            <person name="Mikhailova N."/>
            <person name="Beauchemin N."/>
            <person name="Sen A."/>
            <person name="Sur S.A."/>
            <person name="Gtari M."/>
            <person name="Wall L."/>
            <person name="Tisa L."/>
            <person name="Woyke T."/>
        </authorList>
    </citation>
    <scope>NUCLEOTIDE SEQUENCE [LARGE SCALE GENOMIC DNA]</scope>
    <source>
        <strain evidence="11">DSM 45817 / CECT 9037 / EuI1c</strain>
    </source>
</reference>
<feature type="transmembrane region" description="Helical" evidence="7">
    <location>
        <begin position="231"/>
        <end position="253"/>
    </location>
</feature>
<accession>E3J557</accession>
<evidence type="ECO:0000313" key="10">
    <source>
        <dbReference type="EMBL" id="ADP80655.1"/>
    </source>
</evidence>
<evidence type="ECO:0000259" key="9">
    <source>
        <dbReference type="PROSITE" id="PS50928"/>
    </source>
</evidence>
<feature type="region of interest" description="Disordered" evidence="8">
    <location>
        <begin position="1"/>
        <end position="20"/>
    </location>
</feature>
<dbReference type="GO" id="GO:0005886">
    <property type="term" value="C:plasma membrane"/>
    <property type="evidence" value="ECO:0007669"/>
    <property type="project" value="UniProtKB-SubCell"/>
</dbReference>
<dbReference type="AlphaFoldDB" id="E3J557"/>
<protein>
    <submittedName>
        <fullName evidence="10">Binding-protein-dependent transport systems inner membrane component</fullName>
    </submittedName>
</protein>
<keyword evidence="4 7" id="KW-0812">Transmembrane</keyword>
<dbReference type="STRING" id="298654.FraEuI1c_2622"/>
<evidence type="ECO:0000256" key="6">
    <source>
        <dbReference type="ARBA" id="ARBA00023136"/>
    </source>
</evidence>
<dbReference type="InParanoid" id="E3J557"/>
<keyword evidence="5 7" id="KW-1133">Transmembrane helix</keyword>
<keyword evidence="2 7" id="KW-0813">Transport</keyword>
<evidence type="ECO:0000256" key="4">
    <source>
        <dbReference type="ARBA" id="ARBA00022692"/>
    </source>
</evidence>
<dbReference type="InterPro" id="IPR051393">
    <property type="entry name" value="ABC_transporter_permease"/>
</dbReference>
<dbReference type="KEGG" id="fri:FraEuI1c_2622"/>
<evidence type="ECO:0000256" key="1">
    <source>
        <dbReference type="ARBA" id="ARBA00004651"/>
    </source>
</evidence>
<evidence type="ECO:0000256" key="3">
    <source>
        <dbReference type="ARBA" id="ARBA00022475"/>
    </source>
</evidence>
<dbReference type="Gene3D" id="1.10.3720.10">
    <property type="entry name" value="MetI-like"/>
    <property type="match status" value="1"/>
</dbReference>
<comment type="similarity">
    <text evidence="7">Belongs to the binding-protein-dependent transport system permease family.</text>
</comment>
<dbReference type="EMBL" id="CP002299">
    <property type="protein sequence ID" value="ADP80655.1"/>
    <property type="molecule type" value="Genomic_DNA"/>
</dbReference>
<dbReference type="eggNOG" id="COG1175">
    <property type="taxonomic scope" value="Bacteria"/>
</dbReference>
<evidence type="ECO:0000256" key="2">
    <source>
        <dbReference type="ARBA" id="ARBA00022448"/>
    </source>
</evidence>
<keyword evidence="6 7" id="KW-0472">Membrane</keyword>
<feature type="transmembrane region" description="Helical" evidence="7">
    <location>
        <begin position="93"/>
        <end position="113"/>
    </location>
</feature>
<dbReference type="PANTHER" id="PTHR30193:SF45">
    <property type="entry name" value="ABC TRANSPORTER PERMEASE PROTEIN"/>
    <property type="match status" value="1"/>
</dbReference>
<dbReference type="RefSeq" id="WP_013423773.1">
    <property type="nucleotide sequence ID" value="NC_014666.1"/>
</dbReference>
<feature type="transmembrane region" description="Helical" evidence="7">
    <location>
        <begin position="174"/>
        <end position="201"/>
    </location>
</feature>
<dbReference type="InterPro" id="IPR035906">
    <property type="entry name" value="MetI-like_sf"/>
</dbReference>
<feature type="domain" description="ABC transmembrane type-1" evidence="9">
    <location>
        <begin position="87"/>
        <end position="301"/>
    </location>
</feature>
<dbReference type="OrthoDB" id="3810889at2"/>
<dbReference type="SUPFAM" id="SSF161098">
    <property type="entry name" value="MetI-like"/>
    <property type="match status" value="1"/>
</dbReference>
<comment type="subcellular location">
    <subcellularLocation>
        <location evidence="1 7">Cell membrane</location>
        <topology evidence="1 7">Multi-pass membrane protein</topology>
    </subcellularLocation>
</comment>
<evidence type="ECO:0000256" key="8">
    <source>
        <dbReference type="SAM" id="MobiDB-lite"/>
    </source>
</evidence>
<dbReference type="PANTHER" id="PTHR30193">
    <property type="entry name" value="ABC TRANSPORTER PERMEASE PROTEIN"/>
    <property type="match status" value="1"/>
</dbReference>
<dbReference type="InterPro" id="IPR000515">
    <property type="entry name" value="MetI-like"/>
</dbReference>
<evidence type="ECO:0000256" key="5">
    <source>
        <dbReference type="ARBA" id="ARBA00022989"/>
    </source>
</evidence>
<dbReference type="SUPFAM" id="SSF160964">
    <property type="entry name" value="MalF N-terminal region-like"/>
    <property type="match status" value="1"/>
</dbReference>
<dbReference type="HOGENOM" id="CLU_016047_0_2_11"/>
<sequence>MSSPSLTAAGERGAGHAPPFVRPRDRARPWLYLAPLIVTLLVWVYGPLVFTGVLSFMSWNLTAPHPSWLGTANYSRLAHEAKFHQAGWNTLTYALEMLPFATVVPMALAIALWKRPGRVSKIYRTLLFLPVVVAPVATAITWQFLLDPLSGLVNVVGGWFGFGPRNWLGDPSSALYVIVLITAMKVVALNVLLFGAALANLDRSVVEAARLDGATEWEITRHLVLPHLRRTVVLLAMLSFVVVWPWIFANVAVLTQGGPDGATDNLYYRLFTYAFTFFDAGTASAAAVVITGGLAVVLGLGALVTRRRQHAIG</sequence>
<evidence type="ECO:0000256" key="7">
    <source>
        <dbReference type="RuleBase" id="RU363032"/>
    </source>
</evidence>
<feature type="transmembrane region" description="Helical" evidence="7">
    <location>
        <begin position="273"/>
        <end position="304"/>
    </location>
</feature>
<gene>
    <name evidence="10" type="ordered locus">FraEuI1c_2622</name>
</gene>
<organism evidence="10 11">
    <name type="scientific">Pseudofrankia inefficax (strain DSM 45817 / CECT 9037 / DDB 130130 / EuI1c)</name>
    <name type="common">Frankia inefficax</name>
    <dbReference type="NCBI Taxonomy" id="298654"/>
    <lineage>
        <taxon>Bacteria</taxon>
        <taxon>Bacillati</taxon>
        <taxon>Actinomycetota</taxon>
        <taxon>Actinomycetes</taxon>
        <taxon>Frankiales</taxon>
        <taxon>Frankiaceae</taxon>
        <taxon>Pseudofrankia</taxon>
    </lineage>
</organism>
<dbReference type="Proteomes" id="UP000002484">
    <property type="component" value="Chromosome"/>
</dbReference>
<feature type="transmembrane region" description="Helical" evidence="7">
    <location>
        <begin position="30"/>
        <end position="59"/>
    </location>
</feature>
<proteinExistence type="inferred from homology"/>
<evidence type="ECO:0000313" key="11">
    <source>
        <dbReference type="Proteomes" id="UP000002484"/>
    </source>
</evidence>
<keyword evidence="3" id="KW-1003">Cell membrane</keyword>
<dbReference type="CDD" id="cd06261">
    <property type="entry name" value="TM_PBP2"/>
    <property type="match status" value="1"/>
</dbReference>
<dbReference type="GO" id="GO:0055085">
    <property type="term" value="P:transmembrane transport"/>
    <property type="evidence" value="ECO:0007669"/>
    <property type="project" value="InterPro"/>
</dbReference>
<dbReference type="Pfam" id="PF00528">
    <property type="entry name" value="BPD_transp_1"/>
    <property type="match status" value="1"/>
</dbReference>